<accession>A0ABU5DUW9</accession>
<comment type="caution">
    <text evidence="3">The sequence shown here is derived from an EMBL/GenBank/DDBJ whole genome shotgun (WGS) entry which is preliminary data.</text>
</comment>
<keyword evidence="2" id="KW-0472">Membrane</keyword>
<proteinExistence type="predicted"/>
<dbReference type="RefSeq" id="WP_320499473.1">
    <property type="nucleotide sequence ID" value="NZ_JAXCLX010000001.1"/>
</dbReference>
<dbReference type="InterPro" id="IPR006837">
    <property type="entry name" value="Divergent_DAC"/>
</dbReference>
<dbReference type="PANTHER" id="PTHR30105:SF2">
    <property type="entry name" value="DIVERGENT POLYSACCHARIDE DEACETYLASE SUPERFAMILY"/>
    <property type="match status" value="1"/>
</dbReference>
<feature type="transmembrane region" description="Helical" evidence="2">
    <location>
        <begin position="32"/>
        <end position="55"/>
    </location>
</feature>
<keyword evidence="2" id="KW-1133">Transmembrane helix</keyword>
<sequence length="379" mass="39301">MRAKRDEPGDMPGRDTGPLDPYPPVTSGRGGWIGGPGFIFLVLILLILAGAGLYLQATGQLAGLLAQGGQIIDLGRTPDPATTSASEDGPALQSMASMDAAPAPAAPVKPLVLAAMGPAELLEKRPPPKSLRLVPGEFDQPPVLRFSRPALFLGTRARIGVLVTGLGLNRGVTAAAIADLPPEITLSFSPYAPELAAWIDAAQAYGHEVLLDLPLEPRNYPQDDPGPLGLLTALNAEENLRRLGELLKESDGVAGLATQFGDRFLADETALRPILSELGQRGLGLVTSADLADATTGMADAPLHIRVDEMLPQDASRQALTAEIEGLLAAAKAKGKVLTAVPAYPLSIAALTSLTAAAKDRGMALVPATAFLNRQGTAP</sequence>
<protein>
    <submittedName>
        <fullName evidence="3">Divergent polysaccharide deacetylase family protein</fullName>
    </submittedName>
</protein>
<reference evidence="3 4" key="1">
    <citation type="journal article" date="2013" name="Antonie Van Leeuwenhoek">
        <title>Dongia rigui sp. nov., isolated from freshwater of a large wetland in Korea.</title>
        <authorList>
            <person name="Baik K.S."/>
            <person name="Hwang Y.M."/>
            <person name="Choi J.S."/>
            <person name="Kwon J."/>
            <person name="Seong C.N."/>
        </authorList>
    </citation>
    <scope>NUCLEOTIDE SEQUENCE [LARGE SCALE GENOMIC DNA]</scope>
    <source>
        <strain evidence="3 4">04SU4-P</strain>
    </source>
</reference>
<gene>
    <name evidence="3" type="ORF">SMD31_04205</name>
</gene>
<feature type="region of interest" description="Disordered" evidence="1">
    <location>
        <begin position="1"/>
        <end position="23"/>
    </location>
</feature>
<dbReference type="Pfam" id="PF04748">
    <property type="entry name" value="Polysacc_deac_2"/>
    <property type="match status" value="1"/>
</dbReference>
<keyword evidence="2" id="KW-0812">Transmembrane</keyword>
<evidence type="ECO:0000313" key="3">
    <source>
        <dbReference type="EMBL" id="MDY0871106.1"/>
    </source>
</evidence>
<dbReference type="Proteomes" id="UP001271769">
    <property type="component" value="Unassembled WGS sequence"/>
</dbReference>
<dbReference type="InterPro" id="IPR011330">
    <property type="entry name" value="Glyco_hydro/deAcase_b/a-brl"/>
</dbReference>
<dbReference type="SUPFAM" id="SSF88713">
    <property type="entry name" value="Glycoside hydrolase/deacetylase"/>
    <property type="match status" value="1"/>
</dbReference>
<keyword evidence="4" id="KW-1185">Reference proteome</keyword>
<evidence type="ECO:0000256" key="1">
    <source>
        <dbReference type="SAM" id="MobiDB-lite"/>
    </source>
</evidence>
<dbReference type="PANTHER" id="PTHR30105">
    <property type="entry name" value="UNCHARACTERIZED YIBQ-RELATED"/>
    <property type="match status" value="1"/>
</dbReference>
<dbReference type="EMBL" id="JAXCLX010000001">
    <property type="protein sequence ID" value="MDY0871106.1"/>
    <property type="molecule type" value="Genomic_DNA"/>
</dbReference>
<evidence type="ECO:0000313" key="4">
    <source>
        <dbReference type="Proteomes" id="UP001271769"/>
    </source>
</evidence>
<dbReference type="Gene3D" id="3.20.20.370">
    <property type="entry name" value="Glycoside hydrolase/deacetylase"/>
    <property type="match status" value="1"/>
</dbReference>
<organism evidence="3 4">
    <name type="scientific">Dongia rigui</name>
    <dbReference type="NCBI Taxonomy" id="940149"/>
    <lineage>
        <taxon>Bacteria</taxon>
        <taxon>Pseudomonadati</taxon>
        <taxon>Pseudomonadota</taxon>
        <taxon>Alphaproteobacteria</taxon>
        <taxon>Rhodospirillales</taxon>
        <taxon>Dongiaceae</taxon>
        <taxon>Dongia</taxon>
    </lineage>
</organism>
<dbReference type="CDD" id="cd10936">
    <property type="entry name" value="CE4_DAC2"/>
    <property type="match status" value="1"/>
</dbReference>
<evidence type="ECO:0000256" key="2">
    <source>
        <dbReference type="SAM" id="Phobius"/>
    </source>
</evidence>
<name>A0ABU5DUW9_9PROT</name>